<feature type="repeat" description="WD" evidence="5">
    <location>
        <begin position="461"/>
        <end position="502"/>
    </location>
</feature>
<feature type="repeat" description="WD" evidence="5">
    <location>
        <begin position="94"/>
        <end position="135"/>
    </location>
</feature>
<dbReference type="GO" id="GO:0005730">
    <property type="term" value="C:nucleolus"/>
    <property type="evidence" value="ECO:0007669"/>
    <property type="project" value="UniProtKB-SubCell"/>
</dbReference>
<evidence type="ECO:0000256" key="5">
    <source>
        <dbReference type="PROSITE-ProRule" id="PRU00221"/>
    </source>
</evidence>
<dbReference type="InterPro" id="IPR020472">
    <property type="entry name" value="WD40_PAC1"/>
</dbReference>
<evidence type="ECO:0000256" key="4">
    <source>
        <dbReference type="ARBA" id="ARBA00023242"/>
    </source>
</evidence>
<accession>A0A8J6C6P6</accession>
<proteinExistence type="predicted"/>
<dbReference type="CDD" id="cd00200">
    <property type="entry name" value="WD40"/>
    <property type="match status" value="1"/>
</dbReference>
<dbReference type="InterPro" id="IPR019775">
    <property type="entry name" value="WD40_repeat_CS"/>
</dbReference>
<feature type="repeat" description="WD" evidence="5">
    <location>
        <begin position="179"/>
        <end position="225"/>
    </location>
</feature>
<dbReference type="PRINTS" id="PR00320">
    <property type="entry name" value="GPROTEINBRPT"/>
</dbReference>
<sequence length="578" mass="60809">MSIICRFRSAEGEGTGPQLDVPVETTAKELALILNKLLASDEVLPYSFYVGGEEVATTLGAALGDASVEQVLEVTYVPQAVFRVKSVTRCTSTLAGHADAILHVTFSPDGRHLATGSGDATVRLWDLTTETPRFTLRGHGDWVLCTAWSPDGRMLATGGKDGTLFVWDAVRGRAAGPGLSGHRKFLTALSWEPMHSNARCELLASASKDLLIKLWNWRTGRCLHQLSGHTASVTCLRWGGQGLIYSGSQDRTVKVWVAAHGTLARSLEGHGHWVNCLAVSTDHALRCGTFDHRGRDLSRGRGAVGAVGMADAAAADAAEEATARVAASRAAVGAADASCELQDAAAVVAQSAPPGVVAKRKRAPAGEEEGGRGASGMVDASLALPDEAALAARAAASLARYDALRGSSLRGDDAIADADADAAPQSADGASVGDEMLASCSDDFTAFLWRPASSKKPVARLQGHQRPINALAFAPDGRLLATASFDGSVRLWRSADGKFVAALRGHVGPVYQVGWSGDSRLVVSGSRDSTMKVWDVASRKLKVDLPGHADEVFAVDWSPDGQRVASGGKDKMLKFWRA</sequence>
<comment type="caution">
    <text evidence="7">The sequence shown here is derived from an EMBL/GenBank/DDBJ whole genome shotgun (WGS) entry which is preliminary data.</text>
</comment>
<organism evidence="7 8">
    <name type="scientific">Diacronema lutheri</name>
    <name type="common">Unicellular marine alga</name>
    <name type="synonym">Monochrysis lutheri</name>
    <dbReference type="NCBI Taxonomy" id="2081491"/>
    <lineage>
        <taxon>Eukaryota</taxon>
        <taxon>Haptista</taxon>
        <taxon>Haptophyta</taxon>
        <taxon>Pavlovophyceae</taxon>
        <taxon>Pavlovales</taxon>
        <taxon>Pavlovaceae</taxon>
        <taxon>Diacronema</taxon>
    </lineage>
</organism>
<dbReference type="InterPro" id="IPR001680">
    <property type="entry name" value="WD40_rpt"/>
</dbReference>
<keyword evidence="4" id="KW-0539">Nucleus</keyword>
<keyword evidence="2 5" id="KW-0853">WD repeat</keyword>
<reference evidence="7" key="1">
    <citation type="submission" date="2021-05" db="EMBL/GenBank/DDBJ databases">
        <title>The genome of the haptophyte Pavlova lutheri (Diacronema luteri, Pavlovales) - a model for lipid biosynthesis in eukaryotic algae.</title>
        <authorList>
            <person name="Hulatt C.J."/>
            <person name="Posewitz M.C."/>
        </authorList>
    </citation>
    <scope>NUCLEOTIDE SEQUENCE</scope>
    <source>
        <strain evidence="7">NIVA-4/92</strain>
    </source>
</reference>
<dbReference type="InterPro" id="IPR012972">
    <property type="entry name" value="NLE"/>
</dbReference>
<dbReference type="AlphaFoldDB" id="A0A8J6C6P6"/>
<dbReference type="InterPro" id="IPR036322">
    <property type="entry name" value="WD40_repeat_dom_sf"/>
</dbReference>
<dbReference type="OMA" id="AWEPYHR"/>
<dbReference type="InterPro" id="IPR001632">
    <property type="entry name" value="WD40_G-protein_beta-like"/>
</dbReference>
<feature type="repeat" description="WD" evidence="5">
    <location>
        <begin position="545"/>
        <end position="578"/>
    </location>
</feature>
<evidence type="ECO:0000256" key="1">
    <source>
        <dbReference type="ARBA" id="ARBA00004604"/>
    </source>
</evidence>
<evidence type="ECO:0000313" key="7">
    <source>
        <dbReference type="EMBL" id="KAG8460296.1"/>
    </source>
</evidence>
<feature type="repeat" description="WD" evidence="5">
    <location>
        <begin position="136"/>
        <end position="168"/>
    </location>
</feature>
<dbReference type="PRINTS" id="PR00319">
    <property type="entry name" value="GPROTEINB"/>
</dbReference>
<comment type="subcellular location">
    <subcellularLocation>
        <location evidence="1">Nucleus</location>
        <location evidence="1">Nucleolus</location>
    </subcellularLocation>
</comment>
<protein>
    <recommendedName>
        <fullName evidence="6">NLE domain-containing protein</fullName>
    </recommendedName>
</protein>
<dbReference type="SMART" id="SM00320">
    <property type="entry name" value="WD40"/>
    <property type="match status" value="9"/>
</dbReference>
<keyword evidence="3" id="KW-0677">Repeat</keyword>
<dbReference type="PROSITE" id="PS50294">
    <property type="entry name" value="WD_REPEATS_REGION"/>
    <property type="match status" value="6"/>
</dbReference>
<dbReference type="Pfam" id="PF08154">
    <property type="entry name" value="NLE"/>
    <property type="match status" value="1"/>
</dbReference>
<dbReference type="Gene3D" id="2.130.10.10">
    <property type="entry name" value="YVTN repeat-like/Quinoprotein amine dehydrogenase"/>
    <property type="match status" value="2"/>
</dbReference>
<evidence type="ECO:0000256" key="2">
    <source>
        <dbReference type="ARBA" id="ARBA00022574"/>
    </source>
</evidence>
<dbReference type="OrthoDB" id="10267436at2759"/>
<dbReference type="PROSITE" id="PS00678">
    <property type="entry name" value="WD_REPEATS_1"/>
    <property type="match status" value="2"/>
</dbReference>
<evidence type="ECO:0000256" key="3">
    <source>
        <dbReference type="ARBA" id="ARBA00022737"/>
    </source>
</evidence>
<evidence type="ECO:0000313" key="8">
    <source>
        <dbReference type="Proteomes" id="UP000751190"/>
    </source>
</evidence>
<feature type="repeat" description="WD" evidence="5">
    <location>
        <begin position="503"/>
        <end position="544"/>
    </location>
</feature>
<dbReference type="Proteomes" id="UP000751190">
    <property type="component" value="Unassembled WGS sequence"/>
</dbReference>
<gene>
    <name evidence="7" type="ORF">KFE25_011787</name>
</gene>
<feature type="domain" description="NLE" evidence="6">
    <location>
        <begin position="3"/>
        <end position="62"/>
    </location>
</feature>
<evidence type="ECO:0000259" key="6">
    <source>
        <dbReference type="Pfam" id="PF08154"/>
    </source>
</evidence>
<name>A0A8J6C6P6_DIALT</name>
<dbReference type="InterPro" id="IPR015943">
    <property type="entry name" value="WD40/YVTN_repeat-like_dom_sf"/>
</dbReference>
<feature type="repeat" description="WD" evidence="5">
    <location>
        <begin position="226"/>
        <end position="256"/>
    </location>
</feature>
<dbReference type="Pfam" id="PF00400">
    <property type="entry name" value="WD40"/>
    <property type="match status" value="8"/>
</dbReference>
<dbReference type="PANTHER" id="PTHR19848">
    <property type="entry name" value="WD40 REPEAT PROTEIN"/>
    <property type="match status" value="1"/>
</dbReference>
<dbReference type="EMBL" id="JAGTXO010000033">
    <property type="protein sequence ID" value="KAG8460296.1"/>
    <property type="molecule type" value="Genomic_DNA"/>
</dbReference>
<dbReference type="SUPFAM" id="SSF50978">
    <property type="entry name" value="WD40 repeat-like"/>
    <property type="match status" value="1"/>
</dbReference>
<keyword evidence="8" id="KW-1185">Reference proteome</keyword>
<dbReference type="GO" id="GO:0000027">
    <property type="term" value="P:ribosomal large subunit assembly"/>
    <property type="evidence" value="ECO:0007669"/>
    <property type="project" value="TreeGrafter"/>
</dbReference>
<dbReference type="PROSITE" id="PS50082">
    <property type="entry name" value="WD_REPEATS_2"/>
    <property type="match status" value="7"/>
</dbReference>
<dbReference type="PANTHER" id="PTHR19848:SF0">
    <property type="entry name" value="NOTCHLESS PROTEIN HOMOLOG 1"/>
    <property type="match status" value="1"/>
</dbReference>